<name>A0A0S7XIG8_UNCSA</name>
<organism evidence="3 4">
    <name type="scientific">candidate division WOR-1 bacterium DG_54_3</name>
    <dbReference type="NCBI Taxonomy" id="1703775"/>
    <lineage>
        <taxon>Bacteria</taxon>
        <taxon>Bacillati</taxon>
        <taxon>Saganbacteria</taxon>
    </lineage>
</organism>
<comment type="caution">
    <text evidence="3">The sequence shown here is derived from an EMBL/GenBank/DDBJ whole genome shotgun (WGS) entry which is preliminary data.</text>
</comment>
<dbReference type="Pfam" id="PF05163">
    <property type="entry name" value="DinB"/>
    <property type="match status" value="1"/>
</dbReference>
<comment type="similarity">
    <text evidence="1">Belongs to the DinB family.</text>
</comment>
<dbReference type="Gene3D" id="1.20.120.450">
    <property type="entry name" value="dinb family like domain"/>
    <property type="match status" value="1"/>
</dbReference>
<evidence type="ECO:0008006" key="5">
    <source>
        <dbReference type="Google" id="ProtNLM"/>
    </source>
</evidence>
<evidence type="ECO:0000313" key="4">
    <source>
        <dbReference type="Proteomes" id="UP000051861"/>
    </source>
</evidence>
<protein>
    <recommendedName>
        <fullName evidence="5">DinB-like domain-containing protein</fullName>
    </recommendedName>
</protein>
<dbReference type="EMBL" id="LIZX01000278">
    <property type="protein sequence ID" value="KPJ62257.1"/>
    <property type="molecule type" value="Genomic_DNA"/>
</dbReference>
<sequence length="143" mass="17021">MLSEDSDLIRYQIKFWRERIKPTLNKALELAPADKLDWASECSDAWYDEVMKGKSSTELALADTPCPPKEKITQYLEIHWERMERFFAEPPEVLSKTYEIEHEGKTYRLDGYWIFTHLLEHDIHHRSQINQYLRILGVTPPEI</sequence>
<proteinExistence type="inferred from homology"/>
<dbReference type="SUPFAM" id="SSF109854">
    <property type="entry name" value="DinB/YfiT-like putative metalloenzymes"/>
    <property type="match status" value="1"/>
</dbReference>
<dbReference type="InterPro" id="IPR007837">
    <property type="entry name" value="DinB"/>
</dbReference>
<dbReference type="InterPro" id="IPR034660">
    <property type="entry name" value="DinB/YfiT-like"/>
</dbReference>
<gene>
    <name evidence="3" type="ORF">AMJ44_15895</name>
</gene>
<dbReference type="Proteomes" id="UP000051861">
    <property type="component" value="Unassembled WGS sequence"/>
</dbReference>
<evidence type="ECO:0000313" key="3">
    <source>
        <dbReference type="EMBL" id="KPJ62257.1"/>
    </source>
</evidence>
<dbReference type="GO" id="GO:0046872">
    <property type="term" value="F:metal ion binding"/>
    <property type="evidence" value="ECO:0007669"/>
    <property type="project" value="UniProtKB-KW"/>
</dbReference>
<reference evidence="3 4" key="1">
    <citation type="journal article" date="2015" name="Microbiome">
        <title>Genomic resolution of linkages in carbon, nitrogen, and sulfur cycling among widespread estuary sediment bacteria.</title>
        <authorList>
            <person name="Baker B.J."/>
            <person name="Lazar C.S."/>
            <person name="Teske A.P."/>
            <person name="Dick G.J."/>
        </authorList>
    </citation>
    <scope>NUCLEOTIDE SEQUENCE [LARGE SCALE GENOMIC DNA]</scope>
    <source>
        <strain evidence="3">DG_54_3</strain>
    </source>
</reference>
<evidence type="ECO:0000256" key="1">
    <source>
        <dbReference type="ARBA" id="ARBA00008635"/>
    </source>
</evidence>
<evidence type="ECO:0000256" key="2">
    <source>
        <dbReference type="ARBA" id="ARBA00022723"/>
    </source>
</evidence>
<accession>A0A0S7XIG8</accession>
<keyword evidence="2" id="KW-0479">Metal-binding</keyword>
<dbReference type="AlphaFoldDB" id="A0A0S7XIG8"/>